<sequence length="175" mass="19219">MFQKFIIIFTIIFTFNIPCSSSISFIPANNITFFGDANLIINSATNLSSISLTQQNPSSSGRAFYFYPLQFLDHSTNSSVSFFSRFSFIITPSSPSNPGDGIAFLITSDLGLFSSKFGHLGLPEFSLNSQESFFAVEFDTKFDALVGDVNDNHVGIDVNSDISLVSVDGFWVELI</sequence>
<name>A0A803LHS1_CHEQI</name>
<evidence type="ECO:0000256" key="2">
    <source>
        <dbReference type="ARBA" id="ARBA00022734"/>
    </source>
</evidence>
<reference evidence="5" key="2">
    <citation type="submission" date="2021-03" db="UniProtKB">
        <authorList>
            <consortium name="EnsemblPlants"/>
        </authorList>
    </citation>
    <scope>IDENTIFICATION</scope>
</reference>
<evidence type="ECO:0000259" key="4">
    <source>
        <dbReference type="Pfam" id="PF00139"/>
    </source>
</evidence>
<dbReference type="EnsemblPlants" id="AUR62013518-RA">
    <property type="protein sequence ID" value="AUR62013518-RA:cds"/>
    <property type="gene ID" value="AUR62013518"/>
</dbReference>
<dbReference type="InterPro" id="IPR001220">
    <property type="entry name" value="Legume_lectin_dom"/>
</dbReference>
<evidence type="ECO:0000256" key="3">
    <source>
        <dbReference type="SAM" id="SignalP"/>
    </source>
</evidence>
<organism evidence="5 6">
    <name type="scientific">Chenopodium quinoa</name>
    <name type="common">Quinoa</name>
    <dbReference type="NCBI Taxonomy" id="63459"/>
    <lineage>
        <taxon>Eukaryota</taxon>
        <taxon>Viridiplantae</taxon>
        <taxon>Streptophyta</taxon>
        <taxon>Embryophyta</taxon>
        <taxon>Tracheophyta</taxon>
        <taxon>Spermatophyta</taxon>
        <taxon>Magnoliopsida</taxon>
        <taxon>eudicotyledons</taxon>
        <taxon>Gunneridae</taxon>
        <taxon>Pentapetalae</taxon>
        <taxon>Caryophyllales</taxon>
        <taxon>Chenopodiaceae</taxon>
        <taxon>Chenopodioideae</taxon>
        <taxon>Atripliceae</taxon>
        <taxon>Chenopodium</taxon>
    </lineage>
</organism>
<dbReference type="InterPro" id="IPR013320">
    <property type="entry name" value="ConA-like_dom_sf"/>
</dbReference>
<evidence type="ECO:0000313" key="5">
    <source>
        <dbReference type="EnsemblPlants" id="AUR62013518-RA:cds"/>
    </source>
</evidence>
<dbReference type="PANTHER" id="PTHR32401">
    <property type="entry name" value="CONCANAVALIN A-LIKE LECTIN FAMILY PROTEIN"/>
    <property type="match status" value="1"/>
</dbReference>
<comment type="similarity">
    <text evidence="1">Belongs to the leguminous lectin family.</text>
</comment>
<keyword evidence="3" id="KW-0732">Signal</keyword>
<dbReference type="Gramene" id="AUR62013518-RA">
    <property type="protein sequence ID" value="AUR62013518-RA:cds"/>
    <property type="gene ID" value="AUR62013518"/>
</dbReference>
<reference evidence="5" key="1">
    <citation type="journal article" date="2017" name="Nature">
        <title>The genome of Chenopodium quinoa.</title>
        <authorList>
            <person name="Jarvis D.E."/>
            <person name="Ho Y.S."/>
            <person name="Lightfoot D.J."/>
            <person name="Schmoeckel S.M."/>
            <person name="Li B."/>
            <person name="Borm T.J.A."/>
            <person name="Ohyanagi H."/>
            <person name="Mineta K."/>
            <person name="Michell C.T."/>
            <person name="Saber N."/>
            <person name="Kharbatia N.M."/>
            <person name="Rupper R.R."/>
            <person name="Sharp A.R."/>
            <person name="Dally N."/>
            <person name="Boughton B.A."/>
            <person name="Woo Y.H."/>
            <person name="Gao G."/>
            <person name="Schijlen E.G.W.M."/>
            <person name="Guo X."/>
            <person name="Momin A.A."/>
            <person name="Negrao S."/>
            <person name="Al-Babili S."/>
            <person name="Gehring C."/>
            <person name="Roessner U."/>
            <person name="Jung C."/>
            <person name="Murphy K."/>
            <person name="Arold S.T."/>
            <person name="Gojobori T."/>
            <person name="van der Linden C.G."/>
            <person name="van Loo E.N."/>
            <person name="Jellen E.N."/>
            <person name="Maughan P.J."/>
            <person name="Tester M."/>
        </authorList>
    </citation>
    <scope>NUCLEOTIDE SEQUENCE [LARGE SCALE GENOMIC DNA]</scope>
    <source>
        <strain evidence="5">cv. PI 614886</strain>
    </source>
</reference>
<dbReference type="OMA" id="MLAITEF"/>
<proteinExistence type="inferred from homology"/>
<dbReference type="Proteomes" id="UP000596660">
    <property type="component" value="Unplaced"/>
</dbReference>
<feature type="domain" description="Legume lectin" evidence="4">
    <location>
        <begin position="28"/>
        <end position="166"/>
    </location>
</feature>
<accession>A0A803LHS1</accession>
<dbReference type="SUPFAM" id="SSF49899">
    <property type="entry name" value="Concanavalin A-like lectins/glucanases"/>
    <property type="match status" value="1"/>
</dbReference>
<keyword evidence="2" id="KW-0430">Lectin</keyword>
<dbReference type="Pfam" id="PF00139">
    <property type="entry name" value="Lectin_legB"/>
    <property type="match status" value="1"/>
</dbReference>
<feature type="chain" id="PRO_5031217343" description="Legume lectin domain-containing protein" evidence="3">
    <location>
        <begin position="23"/>
        <end position="175"/>
    </location>
</feature>
<keyword evidence="6" id="KW-1185">Reference proteome</keyword>
<dbReference type="AlphaFoldDB" id="A0A803LHS1"/>
<dbReference type="InterPro" id="IPR050258">
    <property type="entry name" value="Leguminous_Lectin"/>
</dbReference>
<protein>
    <recommendedName>
        <fullName evidence="4">Legume lectin domain-containing protein</fullName>
    </recommendedName>
</protein>
<evidence type="ECO:0000313" key="6">
    <source>
        <dbReference type="Proteomes" id="UP000596660"/>
    </source>
</evidence>
<evidence type="ECO:0000256" key="1">
    <source>
        <dbReference type="ARBA" id="ARBA00007606"/>
    </source>
</evidence>
<dbReference type="Gene3D" id="2.60.120.200">
    <property type="match status" value="1"/>
</dbReference>
<dbReference type="GO" id="GO:0030246">
    <property type="term" value="F:carbohydrate binding"/>
    <property type="evidence" value="ECO:0007669"/>
    <property type="project" value="UniProtKB-KW"/>
</dbReference>
<feature type="signal peptide" evidence="3">
    <location>
        <begin position="1"/>
        <end position="22"/>
    </location>
</feature>
<dbReference type="PANTHER" id="PTHR32401:SF48">
    <property type="entry name" value="LEGUME LECTIN DOMAIN-CONTAINING PROTEIN"/>
    <property type="match status" value="1"/>
</dbReference>